<dbReference type="SUPFAM" id="SSF57756">
    <property type="entry name" value="Retrovirus zinc finger-like domains"/>
    <property type="match status" value="1"/>
</dbReference>
<keyword evidence="1" id="KW-0862">Zinc</keyword>
<keyword evidence="5" id="KW-1185">Reference proteome</keyword>
<evidence type="ECO:0000259" key="3">
    <source>
        <dbReference type="PROSITE" id="PS50158"/>
    </source>
</evidence>
<dbReference type="CDD" id="cd22265">
    <property type="entry name" value="UDM1_RNF168"/>
    <property type="match status" value="1"/>
</dbReference>
<evidence type="ECO:0000256" key="1">
    <source>
        <dbReference type="PROSITE-ProRule" id="PRU00047"/>
    </source>
</evidence>
<organism evidence="4 5">
    <name type="scientific">Chara braunii</name>
    <name type="common">Braun's stonewort</name>
    <dbReference type="NCBI Taxonomy" id="69332"/>
    <lineage>
        <taxon>Eukaryota</taxon>
        <taxon>Viridiplantae</taxon>
        <taxon>Streptophyta</taxon>
        <taxon>Charophyceae</taxon>
        <taxon>Charales</taxon>
        <taxon>Characeae</taxon>
        <taxon>Chara</taxon>
    </lineage>
</organism>
<name>A0A388M6Y5_CHABU</name>
<dbReference type="Pfam" id="PF00098">
    <property type="entry name" value="zf-CCHC"/>
    <property type="match status" value="1"/>
</dbReference>
<dbReference type="PROSITE" id="PS50158">
    <property type="entry name" value="ZF_CCHC"/>
    <property type="match status" value="1"/>
</dbReference>
<evidence type="ECO:0000313" key="4">
    <source>
        <dbReference type="EMBL" id="GBG90239.1"/>
    </source>
</evidence>
<dbReference type="InterPro" id="IPR036875">
    <property type="entry name" value="Znf_CCHC_sf"/>
</dbReference>
<dbReference type="EMBL" id="BFEA01000798">
    <property type="protein sequence ID" value="GBG90239.1"/>
    <property type="molecule type" value="Genomic_DNA"/>
</dbReference>
<feature type="compositionally biased region" description="Low complexity" evidence="2">
    <location>
        <begin position="37"/>
        <end position="47"/>
    </location>
</feature>
<dbReference type="InterPro" id="IPR001878">
    <property type="entry name" value="Znf_CCHC"/>
</dbReference>
<dbReference type="GO" id="GO:0008270">
    <property type="term" value="F:zinc ion binding"/>
    <property type="evidence" value="ECO:0007669"/>
    <property type="project" value="UniProtKB-KW"/>
</dbReference>
<feature type="domain" description="CCHC-type" evidence="3">
    <location>
        <begin position="6"/>
        <end position="22"/>
    </location>
</feature>
<comment type="caution">
    <text evidence="4">The sequence shown here is derived from an EMBL/GenBank/DDBJ whole genome shotgun (WGS) entry which is preliminary data.</text>
</comment>
<protein>
    <recommendedName>
        <fullName evidence="3">CCHC-type domain-containing protein</fullName>
    </recommendedName>
</protein>
<dbReference type="Gene3D" id="4.10.60.10">
    <property type="entry name" value="Zinc finger, CCHC-type"/>
    <property type="match status" value="1"/>
</dbReference>
<gene>
    <name evidence="4" type="ORF">CBR_g50418</name>
</gene>
<dbReference type="GO" id="GO:0003676">
    <property type="term" value="F:nucleic acid binding"/>
    <property type="evidence" value="ECO:0007669"/>
    <property type="project" value="InterPro"/>
</dbReference>
<evidence type="ECO:0000256" key="2">
    <source>
        <dbReference type="SAM" id="MobiDB-lite"/>
    </source>
</evidence>
<dbReference type="Gramene" id="GBG90239">
    <property type="protein sequence ID" value="GBG90239"/>
    <property type="gene ID" value="CBR_g50418"/>
</dbReference>
<reference evidence="4 5" key="1">
    <citation type="journal article" date="2018" name="Cell">
        <title>The Chara Genome: Secondary Complexity and Implications for Plant Terrestrialization.</title>
        <authorList>
            <person name="Nishiyama T."/>
            <person name="Sakayama H."/>
            <person name="Vries J.D."/>
            <person name="Buschmann H."/>
            <person name="Saint-Marcoux D."/>
            <person name="Ullrich K.K."/>
            <person name="Haas F.B."/>
            <person name="Vanderstraeten L."/>
            <person name="Becker D."/>
            <person name="Lang D."/>
            <person name="Vosolsobe S."/>
            <person name="Rombauts S."/>
            <person name="Wilhelmsson P.K.I."/>
            <person name="Janitza P."/>
            <person name="Kern R."/>
            <person name="Heyl A."/>
            <person name="Rumpler F."/>
            <person name="Villalobos L.I.A.C."/>
            <person name="Clay J.M."/>
            <person name="Skokan R."/>
            <person name="Toyoda A."/>
            <person name="Suzuki Y."/>
            <person name="Kagoshima H."/>
            <person name="Schijlen E."/>
            <person name="Tajeshwar N."/>
            <person name="Catarino B."/>
            <person name="Hetherington A.J."/>
            <person name="Saltykova A."/>
            <person name="Bonnot C."/>
            <person name="Breuninger H."/>
            <person name="Symeonidi A."/>
            <person name="Radhakrishnan G.V."/>
            <person name="Van Nieuwerburgh F."/>
            <person name="Deforce D."/>
            <person name="Chang C."/>
            <person name="Karol K.G."/>
            <person name="Hedrich R."/>
            <person name="Ulvskov P."/>
            <person name="Glockner G."/>
            <person name="Delwiche C.F."/>
            <person name="Petrasek J."/>
            <person name="Van de Peer Y."/>
            <person name="Friml J."/>
            <person name="Beilby M."/>
            <person name="Dolan L."/>
            <person name="Kohara Y."/>
            <person name="Sugano S."/>
            <person name="Fujiyama A."/>
            <person name="Delaux P.-M."/>
            <person name="Quint M."/>
            <person name="TheiBen G."/>
            <person name="Hagemann M."/>
            <person name="Harholt J."/>
            <person name="Dunand C."/>
            <person name="Zachgo S."/>
            <person name="Langdale J."/>
            <person name="Maumus F."/>
            <person name="Straeten D.V.D."/>
            <person name="Gould S.B."/>
            <person name="Rensing S.A."/>
        </authorList>
    </citation>
    <scope>NUCLEOTIDE SEQUENCE [LARGE SCALE GENOMIC DNA]</scope>
    <source>
        <strain evidence="4 5">S276</strain>
    </source>
</reference>
<dbReference type="Proteomes" id="UP000265515">
    <property type="component" value="Unassembled WGS sequence"/>
</dbReference>
<sequence>MASNLKCFSCEGDGHFARECPSSRANPRDPVSNGAATPTRTTPRFWTPRRNTEDLEEKEFIRTLLQERKQQEALKKEMEDRQHIQERLKVETARHGEATKAELLALLGRQFIVNRDEARREEIRLTRTPPSSRRREVRDDDVGEVDDIDDEIRRLYTLREKWRRGKTPLLGGVAFRQPTFNMDGSVADDARTRAECSRQAEDRRRKVPAGGGPDGLLRQAHVVAERYVRIIVSPGDCWADKWSTIRRVFGTSPVSLGNRYSCLCDVRRPLEAGGDFLIGPLMITPNGRTIQKGELRLLLQQLWRRRGLGKRSVDSLVRLFKAARAFSGKDTRATLKAVVDLAIKRKIGFDVRRKIVVRVVFDHRLQSRFILDLVVRIIDDSAFPFSVPELVKRCIRLVWKKNKKIGELIWTQNRFVHGDAPVECACEDEIGWRRHGLHVMTRIDDILSLLELFRKSRNIPLSDHYMGITGLGKELVAVCRILRSSFVIDPILLRGCWSDERPKDPWLNSYMRPWIVRLRWFVCVSIDRNFADTLVICVVLYRHFLRIAFDFNPSFQPTEESEDEILKQMKELFCGHGLKRLGKWDPKGCFGKAYVLPKHKDLLRWCPISPTFTEPTRLASSRVARALNCLLFALPRDSNFNLKSVDLVTFGLRKMNDKLRRYPDILHVMSASFDVKDMFVSLPQEEIRDAVAWLLLFFRKKGYMGVNLARRGKAAYSSFGSHRPTVFESLCEKFMTWLVLI</sequence>
<keyword evidence="1" id="KW-0863">Zinc-finger</keyword>
<dbReference type="AlphaFoldDB" id="A0A388M6Y5"/>
<keyword evidence="1" id="KW-0479">Metal-binding</keyword>
<dbReference type="SMART" id="SM00343">
    <property type="entry name" value="ZnF_C2HC"/>
    <property type="match status" value="1"/>
</dbReference>
<feature type="region of interest" description="Disordered" evidence="2">
    <location>
        <begin position="18"/>
        <end position="47"/>
    </location>
</feature>
<accession>A0A388M6Y5</accession>
<proteinExistence type="predicted"/>
<evidence type="ECO:0000313" key="5">
    <source>
        <dbReference type="Proteomes" id="UP000265515"/>
    </source>
</evidence>